<evidence type="ECO:0000313" key="3">
    <source>
        <dbReference type="Proteomes" id="UP000324629"/>
    </source>
</evidence>
<accession>A0A5J4P311</accession>
<dbReference type="Proteomes" id="UP000324629">
    <property type="component" value="Unassembled WGS sequence"/>
</dbReference>
<proteinExistence type="predicted"/>
<dbReference type="EMBL" id="QNGE01000030">
    <property type="protein sequence ID" value="KAA3682325.1"/>
    <property type="molecule type" value="Genomic_DNA"/>
</dbReference>
<feature type="domain" description="Fibronectin type-III" evidence="1">
    <location>
        <begin position="108"/>
        <end position="205"/>
    </location>
</feature>
<dbReference type="AlphaFoldDB" id="A0A5J4P311"/>
<evidence type="ECO:0000259" key="1">
    <source>
        <dbReference type="PROSITE" id="PS50853"/>
    </source>
</evidence>
<reference evidence="2 3" key="1">
    <citation type="journal article" date="2019" name="Gigascience">
        <title>Whole-genome sequence of the oriental lung fluke Paragonimus westermani.</title>
        <authorList>
            <person name="Oey H."/>
            <person name="Zakrzewski M."/>
            <person name="Narain K."/>
            <person name="Devi K.R."/>
            <person name="Agatsuma T."/>
            <person name="Nawaratna S."/>
            <person name="Gobert G.N."/>
            <person name="Jones M.K."/>
            <person name="Ragan M.A."/>
            <person name="McManus D.P."/>
            <person name="Krause L."/>
        </authorList>
    </citation>
    <scope>NUCLEOTIDE SEQUENCE [LARGE SCALE GENOMIC DNA]</scope>
    <source>
        <strain evidence="2 3">IND2009</strain>
    </source>
</reference>
<protein>
    <recommendedName>
        <fullName evidence="1">Fibronectin type-III domain-containing protein</fullName>
    </recommendedName>
</protein>
<name>A0A5J4P311_9TREM</name>
<dbReference type="SUPFAM" id="SSF49265">
    <property type="entry name" value="Fibronectin type III"/>
    <property type="match status" value="1"/>
</dbReference>
<sequence>MIIDTCFKEILNNRAFLSITAVFGRLKPMTVTYKVFPEASPAHGDFQTKSIDPTVTGYSSSEEPYNKISGVSNSRISNTFSALVKWYSVIDLPSYTGSEARRTFRALPPSGHHPSNQLTDIRGVRITWGPRLYEPVRMESYHNGMRPLMDPERTQSKVLDPRLSNFLLRGLQADTLYIVQVQQIGERMDGPTSTVFFSIPGVQIPTGAAGQTLWSPGLLAISLSSLLWLCIKLKPMDAIHTDV</sequence>
<organism evidence="2 3">
    <name type="scientific">Paragonimus westermani</name>
    <dbReference type="NCBI Taxonomy" id="34504"/>
    <lineage>
        <taxon>Eukaryota</taxon>
        <taxon>Metazoa</taxon>
        <taxon>Spiralia</taxon>
        <taxon>Lophotrochozoa</taxon>
        <taxon>Platyhelminthes</taxon>
        <taxon>Trematoda</taxon>
        <taxon>Digenea</taxon>
        <taxon>Plagiorchiida</taxon>
        <taxon>Troglotremata</taxon>
        <taxon>Troglotrematidae</taxon>
        <taxon>Paragonimus</taxon>
    </lineage>
</organism>
<dbReference type="InterPro" id="IPR003961">
    <property type="entry name" value="FN3_dom"/>
</dbReference>
<keyword evidence="3" id="KW-1185">Reference proteome</keyword>
<gene>
    <name evidence="2" type="ORF">DEA37_0001977</name>
</gene>
<evidence type="ECO:0000313" key="2">
    <source>
        <dbReference type="EMBL" id="KAA3682325.1"/>
    </source>
</evidence>
<dbReference type="InterPro" id="IPR036116">
    <property type="entry name" value="FN3_sf"/>
</dbReference>
<comment type="caution">
    <text evidence="2">The sequence shown here is derived from an EMBL/GenBank/DDBJ whole genome shotgun (WGS) entry which is preliminary data.</text>
</comment>
<dbReference type="PROSITE" id="PS50853">
    <property type="entry name" value="FN3"/>
    <property type="match status" value="1"/>
</dbReference>